<evidence type="ECO:0000313" key="4">
    <source>
        <dbReference type="Proteomes" id="UP000750334"/>
    </source>
</evidence>
<dbReference type="Pfam" id="PF11957">
    <property type="entry name" value="efThoc1"/>
    <property type="match status" value="1"/>
</dbReference>
<comment type="caution">
    <text evidence="3">The sequence shown here is derived from an EMBL/GenBank/DDBJ whole genome shotgun (WGS) entry which is preliminary data.</text>
</comment>
<feature type="compositionally biased region" description="Polar residues" evidence="2">
    <location>
        <begin position="684"/>
        <end position="702"/>
    </location>
</feature>
<organism evidence="3 4">
    <name type="scientific">Maudiozyma exigua</name>
    <name type="common">Yeast</name>
    <name type="synonym">Kazachstania exigua</name>
    <dbReference type="NCBI Taxonomy" id="34358"/>
    <lineage>
        <taxon>Eukaryota</taxon>
        <taxon>Fungi</taxon>
        <taxon>Dikarya</taxon>
        <taxon>Ascomycota</taxon>
        <taxon>Saccharomycotina</taxon>
        <taxon>Saccharomycetes</taxon>
        <taxon>Saccharomycetales</taxon>
        <taxon>Saccharomycetaceae</taxon>
        <taxon>Maudiozyma</taxon>
    </lineage>
</organism>
<evidence type="ECO:0000313" key="3">
    <source>
        <dbReference type="EMBL" id="KAG0665913.1"/>
    </source>
</evidence>
<evidence type="ECO:0000256" key="1">
    <source>
        <dbReference type="SAM" id="Coils"/>
    </source>
</evidence>
<gene>
    <name evidence="3" type="ORF">C6P45_000309</name>
</gene>
<dbReference type="EMBL" id="PUHR01000108">
    <property type="protein sequence ID" value="KAG0665913.1"/>
    <property type="molecule type" value="Genomic_DNA"/>
</dbReference>
<accession>A0A9P6W9K9</accession>
<protein>
    <submittedName>
        <fullName evidence="3">Uncharacterized protein</fullName>
    </submittedName>
</protein>
<feature type="region of interest" description="Disordered" evidence="2">
    <location>
        <begin position="647"/>
        <end position="702"/>
    </location>
</feature>
<name>A0A9P6W9K9_MAUEX</name>
<reference evidence="3 4" key="1">
    <citation type="submission" date="2020-11" db="EMBL/GenBank/DDBJ databases">
        <title>Kefir isolates.</title>
        <authorList>
            <person name="Marcisauskas S."/>
            <person name="Kim Y."/>
            <person name="Blasche S."/>
        </authorList>
    </citation>
    <scope>NUCLEOTIDE SEQUENCE [LARGE SCALE GENOMIC DNA]</scope>
    <source>
        <strain evidence="3 4">OG2</strain>
    </source>
</reference>
<dbReference type="AlphaFoldDB" id="A0A9P6W9K9"/>
<dbReference type="Proteomes" id="UP000750334">
    <property type="component" value="Unassembled WGS sequence"/>
</dbReference>
<evidence type="ECO:0000256" key="2">
    <source>
        <dbReference type="SAM" id="MobiDB-lite"/>
    </source>
</evidence>
<dbReference type="InterPro" id="IPR021861">
    <property type="entry name" value="THO_THOC1"/>
</dbReference>
<keyword evidence="1" id="KW-0175">Coiled coil</keyword>
<feature type="compositionally biased region" description="Polar residues" evidence="2">
    <location>
        <begin position="664"/>
        <end position="676"/>
    </location>
</feature>
<dbReference type="OrthoDB" id="4060917at2759"/>
<sequence>MSAFDSVIQEKVDFLSPKLIDISKKDKDILKRPSDESQYTDISDLSWLQPHNERFSKESADLILSLTLSRILVDILLITNDTEEHTAVMTVTEKLAACSAVLDFVFHSRSNRKIPADWKTTYFKLLSETLDALSWPTNITNFSVYPESRIDWFKMSTDESELYSGNSSLISYKYPLSEYLRHWNALLTSIERNTTFNTPAHYKMKFRLQSFMSNLLPINEESNFNRSAQISQKQDSSNPWNSVKLLSRPTTPPELLLDDYLFLFNKLLTNPISFTFNTFATQNDAERRISSLLDVVLDKEDAFYREVKFNHRNVALTNDKLNNNYNPNYTILSDTEPIYLRDSKPFQKSEEELWTSVSQFYEKCDEFPRPAFTALSTKNAEIFYDQVMRVENDLYRKQFVLQVLFVSQLLERLIESEDLRKFYKMNNEKEGNTMSMNITDLENGCLKKLSSFYNHYCKNRIPGFYHSRDAKFTDTMKQLVKDDNIYMLAKLNNFKYFQNFSTGDQFTELDVDTNFKKFGFIKLGNKLIDNVWKIPTGLDNIVEQKHDVEEIYQKLKEEKDNVDMSSDENIESESVSQWQALRSIRSEYLTEFGKYNEVSGIQGLFNERDDAIIHERRENLKEKFELMADSKRNEQLNKARKFMTERSELKRKLEEEMTEEPNKKQGTTNIADNTVDNPVVEATDITSSAVNNSDDSKTVTPQ</sequence>
<feature type="compositionally biased region" description="Basic and acidic residues" evidence="2">
    <location>
        <begin position="647"/>
        <end position="663"/>
    </location>
</feature>
<keyword evidence="4" id="KW-1185">Reference proteome</keyword>
<proteinExistence type="predicted"/>
<feature type="coiled-coil region" evidence="1">
    <location>
        <begin position="538"/>
        <end position="568"/>
    </location>
</feature>